<dbReference type="PANTHER" id="PTHR11910">
    <property type="entry name" value="ATP SYNTHASE DELTA CHAIN"/>
    <property type="match status" value="1"/>
</dbReference>
<keyword evidence="6 8" id="KW-0139">CF(1)</keyword>
<dbReference type="InterPro" id="IPR000711">
    <property type="entry name" value="ATPase_OSCP/dsu"/>
</dbReference>
<evidence type="ECO:0000256" key="2">
    <source>
        <dbReference type="ARBA" id="ARBA00022448"/>
    </source>
</evidence>
<accession>A0ABX0GUH7</accession>
<dbReference type="Pfam" id="PF00213">
    <property type="entry name" value="OSCP"/>
    <property type="match status" value="1"/>
</dbReference>
<evidence type="ECO:0000256" key="1">
    <source>
        <dbReference type="ARBA" id="ARBA00004370"/>
    </source>
</evidence>
<keyword evidence="10" id="KW-1185">Reference proteome</keyword>
<comment type="function">
    <text evidence="8">F(1)F(0) ATP synthase produces ATP from ADP in the presence of a proton or sodium gradient. F-type ATPases consist of two structural domains, F(1) containing the extramembraneous catalytic core and F(0) containing the membrane proton channel, linked together by a central stalk and a peripheral stalk. During catalysis, ATP synthesis in the catalytic domain of F(1) is coupled via a rotary mechanism of the central stalk subunits to proton translocation.</text>
</comment>
<evidence type="ECO:0000256" key="7">
    <source>
        <dbReference type="ARBA" id="ARBA00023310"/>
    </source>
</evidence>
<dbReference type="PRINTS" id="PR00125">
    <property type="entry name" value="ATPASEDELTA"/>
</dbReference>
<proteinExistence type="inferred from homology"/>
<protein>
    <recommendedName>
        <fullName evidence="8">ATP synthase subunit delta</fullName>
    </recommendedName>
    <alternativeName>
        <fullName evidence="8">ATP synthase F(1) sector subunit delta</fullName>
    </alternativeName>
    <alternativeName>
        <fullName evidence="8">F-type ATPase subunit delta</fullName>
        <shortName evidence="8">F-ATPase subunit delta</shortName>
    </alternativeName>
</protein>
<evidence type="ECO:0000256" key="3">
    <source>
        <dbReference type="ARBA" id="ARBA00022781"/>
    </source>
</evidence>
<comment type="function">
    <text evidence="8">This protein is part of the stalk that links CF(0) to CF(1). It either transmits conformational changes from CF(0) to CF(1) or is implicated in proton conduction.</text>
</comment>
<comment type="caution">
    <text evidence="9">The sequence shown here is derived from an EMBL/GenBank/DDBJ whole genome shotgun (WGS) entry which is preliminary data.</text>
</comment>
<comment type="similarity">
    <text evidence="8">Belongs to the ATPase delta chain family.</text>
</comment>
<dbReference type="InterPro" id="IPR026015">
    <property type="entry name" value="ATP_synth_OSCP/delta_N_sf"/>
</dbReference>
<organism evidence="9 10">
    <name type="scientific">Motilibacter deserti</name>
    <dbReference type="NCBI Taxonomy" id="2714956"/>
    <lineage>
        <taxon>Bacteria</taxon>
        <taxon>Bacillati</taxon>
        <taxon>Actinomycetota</taxon>
        <taxon>Actinomycetes</taxon>
        <taxon>Motilibacterales</taxon>
        <taxon>Motilibacteraceae</taxon>
        <taxon>Motilibacter</taxon>
    </lineage>
</organism>
<dbReference type="PROSITE" id="PS00389">
    <property type="entry name" value="ATPASE_DELTA"/>
    <property type="match status" value="1"/>
</dbReference>
<comment type="subcellular location">
    <subcellularLocation>
        <location evidence="8">Cell membrane</location>
        <topology evidence="8">Peripheral membrane protein</topology>
    </subcellularLocation>
    <subcellularLocation>
        <location evidence="1">Membrane</location>
    </subcellularLocation>
</comment>
<evidence type="ECO:0000256" key="4">
    <source>
        <dbReference type="ARBA" id="ARBA00023065"/>
    </source>
</evidence>
<evidence type="ECO:0000313" key="9">
    <source>
        <dbReference type="EMBL" id="NHC13395.1"/>
    </source>
</evidence>
<dbReference type="NCBIfam" id="TIGR01145">
    <property type="entry name" value="ATP_synt_delta"/>
    <property type="match status" value="1"/>
</dbReference>
<keyword evidence="3 8" id="KW-0375">Hydrogen ion transport</keyword>
<dbReference type="Proteomes" id="UP000800981">
    <property type="component" value="Unassembled WGS sequence"/>
</dbReference>
<dbReference type="EMBL" id="JAANNP010000002">
    <property type="protein sequence ID" value="NHC13395.1"/>
    <property type="molecule type" value="Genomic_DNA"/>
</dbReference>
<dbReference type="NCBIfam" id="NF009967">
    <property type="entry name" value="PRK13430.1"/>
    <property type="match status" value="1"/>
</dbReference>
<dbReference type="HAMAP" id="MF_01416">
    <property type="entry name" value="ATP_synth_delta_bact"/>
    <property type="match status" value="1"/>
</dbReference>
<evidence type="ECO:0000313" key="10">
    <source>
        <dbReference type="Proteomes" id="UP000800981"/>
    </source>
</evidence>
<reference evidence="9 10" key="1">
    <citation type="submission" date="2020-03" db="EMBL/GenBank/DDBJ databases">
        <title>Two novel Motilibacter sp.</title>
        <authorList>
            <person name="Liu S."/>
        </authorList>
    </citation>
    <scope>NUCLEOTIDE SEQUENCE [LARGE SCALE GENOMIC DNA]</scope>
    <source>
        <strain evidence="9 10">E257</strain>
    </source>
</reference>
<evidence type="ECO:0000256" key="5">
    <source>
        <dbReference type="ARBA" id="ARBA00023136"/>
    </source>
</evidence>
<keyword evidence="4 8" id="KW-0406">Ion transport</keyword>
<dbReference type="InterPro" id="IPR020781">
    <property type="entry name" value="ATPase_OSCP/d_CS"/>
</dbReference>
<name>A0ABX0GUH7_9ACTN</name>
<keyword evidence="7 8" id="KW-0066">ATP synthesis</keyword>
<evidence type="ECO:0000256" key="6">
    <source>
        <dbReference type="ARBA" id="ARBA00023196"/>
    </source>
</evidence>
<evidence type="ECO:0000256" key="8">
    <source>
        <dbReference type="HAMAP-Rule" id="MF_01416"/>
    </source>
</evidence>
<sequence>MLSTSRAALDELREQLRGRLEGESRATVASELLAVAALLGRESALRATLSDPSAAADAKAGLVDTLLGGRLSPVALDTTRAAVRARWSRAADLPDAVEALGAEAAFAEAEATGALDRVEEELFRFSRTVVGEAQLRRALSGGTLPVEGRVALLRDLLGQRASPVTAQLLEHVVGSLRGRRLEEALDTLVELAAERRSEVVAEVTVAAPLSAEQETRLGTVLSRIYGRAVRLQVEVDPSVLGGVVVRVGDEVVDGSVLHRLDQARRAFSK</sequence>
<keyword evidence="8" id="KW-1003">Cell membrane</keyword>
<dbReference type="Gene3D" id="1.10.520.20">
    <property type="entry name" value="N-terminal domain of the delta subunit of the F1F0-ATP synthase"/>
    <property type="match status" value="1"/>
</dbReference>
<gene>
    <name evidence="8" type="primary">atpH</name>
    <name evidence="9" type="ORF">G9H71_06325</name>
</gene>
<dbReference type="RefSeq" id="WP_166279726.1">
    <property type="nucleotide sequence ID" value="NZ_JAANNP010000002.1"/>
</dbReference>
<keyword evidence="2 8" id="KW-0813">Transport</keyword>
<keyword evidence="5 8" id="KW-0472">Membrane</keyword>
<dbReference type="SUPFAM" id="SSF47928">
    <property type="entry name" value="N-terminal domain of the delta subunit of the F1F0-ATP synthase"/>
    <property type="match status" value="1"/>
</dbReference>